<dbReference type="Proteomes" id="UP001054945">
    <property type="component" value="Unassembled WGS sequence"/>
</dbReference>
<name>A0AAV4RIH7_CAEEX</name>
<accession>A0AAV4RIH7</accession>
<keyword evidence="2" id="KW-1185">Reference proteome</keyword>
<dbReference type="EMBL" id="BPLR01007867">
    <property type="protein sequence ID" value="GIY20319.1"/>
    <property type="molecule type" value="Genomic_DNA"/>
</dbReference>
<organism evidence="1 2">
    <name type="scientific">Caerostris extrusa</name>
    <name type="common">Bark spider</name>
    <name type="synonym">Caerostris bankana</name>
    <dbReference type="NCBI Taxonomy" id="172846"/>
    <lineage>
        <taxon>Eukaryota</taxon>
        <taxon>Metazoa</taxon>
        <taxon>Ecdysozoa</taxon>
        <taxon>Arthropoda</taxon>
        <taxon>Chelicerata</taxon>
        <taxon>Arachnida</taxon>
        <taxon>Araneae</taxon>
        <taxon>Araneomorphae</taxon>
        <taxon>Entelegynae</taxon>
        <taxon>Araneoidea</taxon>
        <taxon>Araneidae</taxon>
        <taxon>Caerostris</taxon>
    </lineage>
</organism>
<comment type="caution">
    <text evidence="1">The sequence shown here is derived from an EMBL/GenBank/DDBJ whole genome shotgun (WGS) entry which is preliminary data.</text>
</comment>
<reference evidence="1 2" key="1">
    <citation type="submission" date="2021-06" db="EMBL/GenBank/DDBJ databases">
        <title>Caerostris extrusa draft genome.</title>
        <authorList>
            <person name="Kono N."/>
            <person name="Arakawa K."/>
        </authorList>
    </citation>
    <scope>NUCLEOTIDE SEQUENCE [LARGE SCALE GENOMIC DNA]</scope>
</reference>
<evidence type="ECO:0000313" key="1">
    <source>
        <dbReference type="EMBL" id="GIY20319.1"/>
    </source>
</evidence>
<sequence>MILLRPKRFPGRIPPGNVFLPKYIKGRRSFILSLEMKFPKKFPATMETPSPSLIRMILLHPKKISEGIRREMIPAKGYQRRRIFATEPGNEIFGKNKT</sequence>
<proteinExistence type="predicted"/>
<evidence type="ECO:0000313" key="2">
    <source>
        <dbReference type="Proteomes" id="UP001054945"/>
    </source>
</evidence>
<dbReference type="AlphaFoldDB" id="A0AAV4RIH7"/>
<protein>
    <submittedName>
        <fullName evidence="1">Uncharacterized protein</fullName>
    </submittedName>
</protein>
<gene>
    <name evidence="1" type="ORF">CEXT_600021</name>
</gene>